<evidence type="ECO:0000256" key="2">
    <source>
        <dbReference type="SAM" id="Phobius"/>
    </source>
</evidence>
<sequence length="284" mass="28512">MLGIALALGSAVAHTGWNALSKTGAAGGTAFVWLCTVIGALVAIPVAVVIVLAQGLVPAWSWLGAGAVGAVLHGGYSLVLQAGYRRAEVSVVYPVSRGLAPVLVAVLGVILFGQRLGLASGLGVLLIAVSVLLLLGDGPGRGPGGGVGWGALTGVVIAGYTLWDAAVVVSWGIPPVPYYAVVAVLQLGMITVAARRHLGRAALRDRRRLGLAAAVGVLIPLSYVLSLLALEHAPVGEVAALRSTSIVLSGVVAWIAMGERVSVRRLASTALATGAVLLIAVSAT</sequence>
<dbReference type="OrthoDB" id="9783707at2"/>
<accession>A0A154V0Z2</accession>
<dbReference type="InterPro" id="IPR000620">
    <property type="entry name" value="EamA_dom"/>
</dbReference>
<dbReference type="AlphaFoldDB" id="A0A154V0Z2"/>
<feature type="domain" description="EamA" evidence="3">
    <location>
        <begin position="2"/>
        <end position="135"/>
    </location>
</feature>
<dbReference type="SUPFAM" id="SSF103481">
    <property type="entry name" value="Multidrug resistance efflux transporter EmrE"/>
    <property type="match status" value="2"/>
</dbReference>
<keyword evidence="2" id="KW-1133">Transmembrane helix</keyword>
<proteinExistence type="inferred from homology"/>
<dbReference type="Gene3D" id="1.10.3730.20">
    <property type="match status" value="2"/>
</dbReference>
<dbReference type="EMBL" id="LQXA01000030">
    <property type="protein sequence ID" value="KZC95021.1"/>
    <property type="molecule type" value="Genomic_DNA"/>
</dbReference>
<dbReference type="STRING" id="31965.AWH51_09505"/>
<feature type="transmembrane region" description="Helical" evidence="2">
    <location>
        <begin position="60"/>
        <end position="82"/>
    </location>
</feature>
<feature type="transmembrane region" description="Helical" evidence="2">
    <location>
        <begin position="266"/>
        <end position="283"/>
    </location>
</feature>
<gene>
    <name evidence="4" type="ORF">AWH51_09505</name>
</gene>
<evidence type="ECO:0000256" key="1">
    <source>
        <dbReference type="ARBA" id="ARBA00007362"/>
    </source>
</evidence>
<name>A0A154V0Z2_9MICO</name>
<dbReference type="InterPro" id="IPR037185">
    <property type="entry name" value="EmrE-like"/>
</dbReference>
<feature type="transmembrane region" description="Helical" evidence="2">
    <location>
        <begin position="239"/>
        <end position="257"/>
    </location>
</feature>
<comment type="similarity">
    <text evidence="1">Belongs to the EamA transporter family.</text>
</comment>
<feature type="transmembrane region" description="Helical" evidence="2">
    <location>
        <begin position="178"/>
        <end position="198"/>
    </location>
</feature>
<feature type="transmembrane region" description="Helical" evidence="2">
    <location>
        <begin position="147"/>
        <end position="172"/>
    </location>
</feature>
<dbReference type="Pfam" id="PF00892">
    <property type="entry name" value="EamA"/>
    <property type="match status" value="1"/>
</dbReference>
<feature type="transmembrane region" description="Helical" evidence="2">
    <location>
        <begin position="102"/>
        <end position="135"/>
    </location>
</feature>
<protein>
    <recommendedName>
        <fullName evidence="3">EamA domain-containing protein</fullName>
    </recommendedName>
</protein>
<dbReference type="GO" id="GO:0016020">
    <property type="term" value="C:membrane"/>
    <property type="evidence" value="ECO:0007669"/>
    <property type="project" value="InterPro"/>
</dbReference>
<reference evidence="4 5" key="1">
    <citation type="submission" date="2016-01" db="EMBL/GenBank/DDBJ databases">
        <title>Draft genome sequence of Clavibacter michiganensis subsp. tessellarius DOAB 609.</title>
        <authorList>
            <person name="Tambong J.T."/>
        </authorList>
    </citation>
    <scope>NUCLEOTIDE SEQUENCE [LARGE SCALE GENOMIC DNA]</scope>
    <source>
        <strain evidence="4 5">DOAB 609</strain>
    </source>
</reference>
<dbReference type="Proteomes" id="UP000076218">
    <property type="component" value="Unassembled WGS sequence"/>
</dbReference>
<dbReference type="RefSeq" id="WP_063071504.1">
    <property type="nucleotide sequence ID" value="NZ_LQXA01000030.1"/>
</dbReference>
<organism evidence="4 5">
    <name type="scientific">Clavibacter tessellarius</name>
    <dbReference type="NCBI Taxonomy" id="31965"/>
    <lineage>
        <taxon>Bacteria</taxon>
        <taxon>Bacillati</taxon>
        <taxon>Actinomycetota</taxon>
        <taxon>Actinomycetes</taxon>
        <taxon>Micrococcales</taxon>
        <taxon>Microbacteriaceae</taxon>
        <taxon>Clavibacter</taxon>
    </lineage>
</organism>
<evidence type="ECO:0000313" key="4">
    <source>
        <dbReference type="EMBL" id="KZC95021.1"/>
    </source>
</evidence>
<feature type="transmembrane region" description="Helical" evidence="2">
    <location>
        <begin position="210"/>
        <end position="233"/>
    </location>
</feature>
<keyword evidence="2" id="KW-0472">Membrane</keyword>
<comment type="caution">
    <text evidence="4">The sequence shown here is derived from an EMBL/GenBank/DDBJ whole genome shotgun (WGS) entry which is preliminary data.</text>
</comment>
<evidence type="ECO:0000259" key="3">
    <source>
        <dbReference type="Pfam" id="PF00892"/>
    </source>
</evidence>
<feature type="transmembrane region" description="Helical" evidence="2">
    <location>
        <begin position="31"/>
        <end position="53"/>
    </location>
</feature>
<evidence type="ECO:0000313" key="5">
    <source>
        <dbReference type="Proteomes" id="UP000076218"/>
    </source>
</evidence>
<keyword evidence="2" id="KW-0812">Transmembrane</keyword>